<gene>
    <name evidence="1" type="ORF">SS1G_02481</name>
</gene>
<sequence length="64" mass="7190">MYNCFFFSSDQQDQPKKESVVCAGGLKRLVPDACTVQEGWVKDEDSDSHKPILKLQLGGDSKVW</sequence>
<evidence type="ECO:0000313" key="2">
    <source>
        <dbReference type="Proteomes" id="UP000001312"/>
    </source>
</evidence>
<organism evidence="1 2">
    <name type="scientific">Sclerotinia sclerotiorum (strain ATCC 18683 / 1980 / Ss-1)</name>
    <name type="common">White mold</name>
    <name type="synonym">Whetzelinia sclerotiorum</name>
    <dbReference type="NCBI Taxonomy" id="665079"/>
    <lineage>
        <taxon>Eukaryota</taxon>
        <taxon>Fungi</taxon>
        <taxon>Dikarya</taxon>
        <taxon>Ascomycota</taxon>
        <taxon>Pezizomycotina</taxon>
        <taxon>Leotiomycetes</taxon>
        <taxon>Helotiales</taxon>
        <taxon>Sclerotiniaceae</taxon>
        <taxon>Sclerotinia</taxon>
    </lineage>
</organism>
<proteinExistence type="predicted"/>
<dbReference type="GeneID" id="5492618"/>
<evidence type="ECO:0000313" key="1">
    <source>
        <dbReference type="EMBL" id="EDN99623.1"/>
    </source>
</evidence>
<reference evidence="2" key="1">
    <citation type="journal article" date="2011" name="PLoS Genet.">
        <title>Genomic analysis of the necrotrophic fungal pathogens Sclerotinia sclerotiorum and Botrytis cinerea.</title>
        <authorList>
            <person name="Amselem J."/>
            <person name="Cuomo C.A."/>
            <person name="van Kan J.A."/>
            <person name="Viaud M."/>
            <person name="Benito E.P."/>
            <person name="Couloux A."/>
            <person name="Coutinho P.M."/>
            <person name="de Vries R.P."/>
            <person name="Dyer P.S."/>
            <person name="Fillinger S."/>
            <person name="Fournier E."/>
            <person name="Gout L."/>
            <person name="Hahn M."/>
            <person name="Kohn L."/>
            <person name="Lapalu N."/>
            <person name="Plummer K.M."/>
            <person name="Pradier J.M."/>
            <person name="Quevillon E."/>
            <person name="Sharon A."/>
            <person name="Simon A."/>
            <person name="ten Have A."/>
            <person name="Tudzynski B."/>
            <person name="Tudzynski P."/>
            <person name="Wincker P."/>
            <person name="Andrew M."/>
            <person name="Anthouard V."/>
            <person name="Beever R.E."/>
            <person name="Beffa R."/>
            <person name="Benoit I."/>
            <person name="Bouzid O."/>
            <person name="Brault B."/>
            <person name="Chen Z."/>
            <person name="Choquer M."/>
            <person name="Collemare J."/>
            <person name="Cotton P."/>
            <person name="Danchin E.G."/>
            <person name="Da Silva C."/>
            <person name="Gautier A."/>
            <person name="Giraud C."/>
            <person name="Giraud T."/>
            <person name="Gonzalez C."/>
            <person name="Grossetete S."/>
            <person name="Guldener U."/>
            <person name="Henrissat B."/>
            <person name="Howlett B.J."/>
            <person name="Kodira C."/>
            <person name="Kretschmer M."/>
            <person name="Lappartient A."/>
            <person name="Leroch M."/>
            <person name="Levis C."/>
            <person name="Mauceli E."/>
            <person name="Neuveglise C."/>
            <person name="Oeser B."/>
            <person name="Pearson M."/>
            <person name="Poulain J."/>
            <person name="Poussereau N."/>
            <person name="Quesneville H."/>
            <person name="Rascle C."/>
            <person name="Schumacher J."/>
            <person name="Segurens B."/>
            <person name="Sexton A."/>
            <person name="Silva E."/>
            <person name="Sirven C."/>
            <person name="Soanes D.M."/>
            <person name="Talbot N.J."/>
            <person name="Templeton M."/>
            <person name="Yandava C."/>
            <person name="Yarden O."/>
            <person name="Zeng Q."/>
            <person name="Rollins J.A."/>
            <person name="Lebrun M.H."/>
            <person name="Dickman M."/>
        </authorList>
    </citation>
    <scope>NUCLEOTIDE SEQUENCE [LARGE SCALE GENOMIC DNA]</scope>
    <source>
        <strain evidence="2">ATCC 18683 / 1980 / Ss-1</strain>
    </source>
</reference>
<dbReference type="EMBL" id="CH476623">
    <property type="protein sequence ID" value="EDN99623.1"/>
    <property type="molecule type" value="Genomic_DNA"/>
</dbReference>
<name>A7EAZ5_SCLS1</name>
<dbReference type="HOGENOM" id="CLU_2868958_0_0_1"/>
<dbReference type="InParanoid" id="A7EAZ5"/>
<protein>
    <submittedName>
        <fullName evidence="1">Uncharacterized protein</fullName>
    </submittedName>
</protein>
<dbReference type="Proteomes" id="UP000001312">
    <property type="component" value="Unassembled WGS sequence"/>
</dbReference>
<accession>A7EAZ5</accession>
<keyword evidence="2" id="KW-1185">Reference proteome</keyword>
<dbReference type="KEGG" id="ssl:SS1G_02481"/>
<dbReference type="AlphaFoldDB" id="A7EAZ5"/>
<dbReference type="RefSeq" id="XP_001596261.1">
    <property type="nucleotide sequence ID" value="XM_001596211.1"/>
</dbReference>